<dbReference type="InterPro" id="IPR023394">
    <property type="entry name" value="Sec7_C_sf"/>
</dbReference>
<evidence type="ECO:0000313" key="3">
    <source>
        <dbReference type="Proteomes" id="UP001357485"/>
    </source>
</evidence>
<keyword evidence="3" id="KW-1185">Reference proteome</keyword>
<dbReference type="SUPFAM" id="SSF48425">
    <property type="entry name" value="Sec7 domain"/>
    <property type="match status" value="1"/>
</dbReference>
<dbReference type="Pfam" id="PF01369">
    <property type="entry name" value="Sec7"/>
    <property type="match status" value="1"/>
</dbReference>
<name>A0ABR0LHQ5_9PEZI</name>
<dbReference type="InterPro" id="IPR035999">
    <property type="entry name" value="Sec7_dom_sf"/>
</dbReference>
<feature type="non-terminal residue" evidence="2">
    <location>
        <position position="117"/>
    </location>
</feature>
<organism evidence="2 3">
    <name type="scientific">Cryomyces antarcticus</name>
    <dbReference type="NCBI Taxonomy" id="329879"/>
    <lineage>
        <taxon>Eukaryota</taxon>
        <taxon>Fungi</taxon>
        <taxon>Dikarya</taxon>
        <taxon>Ascomycota</taxon>
        <taxon>Pezizomycotina</taxon>
        <taxon>Dothideomycetes</taxon>
        <taxon>Dothideomycetes incertae sedis</taxon>
        <taxon>Cryomyces</taxon>
    </lineage>
</organism>
<evidence type="ECO:0000313" key="2">
    <source>
        <dbReference type="EMBL" id="KAK5162607.1"/>
    </source>
</evidence>
<dbReference type="Proteomes" id="UP001357485">
    <property type="component" value="Unassembled WGS sequence"/>
</dbReference>
<proteinExistence type="predicted"/>
<dbReference type="Gene3D" id="1.10.1000.11">
    <property type="entry name" value="Arf Nucleotide-binding Site Opener,domain 2"/>
    <property type="match status" value="1"/>
</dbReference>
<comment type="caution">
    <text evidence="2">The sequence shown here is derived from an EMBL/GenBank/DDBJ whole genome shotgun (WGS) entry which is preliminary data.</text>
</comment>
<dbReference type="EMBL" id="JAVRRA010020602">
    <property type="protein sequence ID" value="KAK5162607.1"/>
    <property type="molecule type" value="Genomic_DNA"/>
</dbReference>
<dbReference type="InterPro" id="IPR000904">
    <property type="entry name" value="Sec7_dom"/>
</dbReference>
<sequence>MDFVAFSRNLRGVNGGKDFDPEYLQAIFDSIKTREIILPEEHDNKHAYDHAWKELLVKTQSATDLVICDTNIFDADMFSATWKPVIATLTYVFMSATDDAVFSRVVTGFDQCAQIAA</sequence>
<gene>
    <name evidence="2" type="primary">GEA2_4</name>
    <name evidence="2" type="ORF">LTR16_012211</name>
</gene>
<feature type="domain" description="SEC7" evidence="1">
    <location>
        <begin position="1"/>
        <end position="36"/>
    </location>
</feature>
<protein>
    <submittedName>
        <fullName evidence="2">GDP/GTP exchange factor for ARF</fullName>
    </submittedName>
</protein>
<evidence type="ECO:0000259" key="1">
    <source>
        <dbReference type="Pfam" id="PF01369"/>
    </source>
</evidence>
<reference evidence="2 3" key="1">
    <citation type="submission" date="2023-08" db="EMBL/GenBank/DDBJ databases">
        <title>Black Yeasts Isolated from many extreme environments.</title>
        <authorList>
            <person name="Coleine C."/>
            <person name="Stajich J.E."/>
            <person name="Selbmann L."/>
        </authorList>
    </citation>
    <scope>NUCLEOTIDE SEQUENCE [LARGE SCALE GENOMIC DNA]</scope>
    <source>
        <strain evidence="2 3">CCFEE 536</strain>
    </source>
</reference>
<accession>A0ABR0LHQ5</accession>
<dbReference type="PANTHER" id="PTHR10663">
    <property type="entry name" value="GUANYL-NUCLEOTIDE EXCHANGE FACTOR"/>
    <property type="match status" value="1"/>
</dbReference>
<dbReference type="PANTHER" id="PTHR10663:SF388">
    <property type="entry name" value="GOLGI-SPECIFIC BREFELDIN A-RESISTANCE GUANINE NUCLEOTIDE EXCHANGE FACTOR 1"/>
    <property type="match status" value="1"/>
</dbReference>